<gene>
    <name evidence="1" type="ORF">MM415A05863_0008</name>
    <name evidence="2" type="ORF">MM415B10349_0007</name>
</gene>
<reference evidence="1" key="1">
    <citation type="submission" date="2020-03" db="EMBL/GenBank/DDBJ databases">
        <title>The deep terrestrial virosphere.</title>
        <authorList>
            <person name="Holmfeldt K."/>
            <person name="Nilsson E."/>
            <person name="Simone D."/>
            <person name="Lopez-Fernandez M."/>
            <person name="Wu X."/>
            <person name="de Brujin I."/>
            <person name="Lundin D."/>
            <person name="Andersson A."/>
            <person name="Bertilsson S."/>
            <person name="Dopson M."/>
        </authorList>
    </citation>
    <scope>NUCLEOTIDE SEQUENCE</scope>
    <source>
        <strain evidence="1">MM415A05863</strain>
        <strain evidence="2">MM415B10349</strain>
    </source>
</reference>
<organism evidence="1">
    <name type="scientific">viral metagenome</name>
    <dbReference type="NCBI Taxonomy" id="1070528"/>
    <lineage>
        <taxon>unclassified sequences</taxon>
        <taxon>metagenomes</taxon>
        <taxon>organismal metagenomes</taxon>
    </lineage>
</organism>
<proteinExistence type="predicted"/>
<protein>
    <submittedName>
        <fullName evidence="1">Uncharacterized protein</fullName>
    </submittedName>
</protein>
<accession>A0A6M3JHV0</accession>
<dbReference type="AlphaFoldDB" id="A0A6M3JHV0"/>
<evidence type="ECO:0000313" key="2">
    <source>
        <dbReference type="EMBL" id="QJA96284.1"/>
    </source>
</evidence>
<evidence type="ECO:0000313" key="1">
    <source>
        <dbReference type="EMBL" id="QJA68725.1"/>
    </source>
</evidence>
<sequence>MREFGQEEKFIGWCPVCGLPLLGDGKCRRYHIKKAAKRDTELHGKSKSPQRYYNYEQSEKGINL</sequence>
<dbReference type="EMBL" id="MT141643">
    <property type="protein sequence ID" value="QJA68725.1"/>
    <property type="molecule type" value="Genomic_DNA"/>
</dbReference>
<name>A0A6M3JHV0_9ZZZZ</name>
<dbReference type="EMBL" id="MT143385">
    <property type="protein sequence ID" value="QJA96284.1"/>
    <property type="molecule type" value="Genomic_DNA"/>
</dbReference>